<protein>
    <submittedName>
        <fullName evidence="3">DUF418 domain-containing protein</fullName>
    </submittedName>
</protein>
<comment type="caution">
    <text evidence="3">The sequence shown here is derived from an EMBL/GenBank/DDBJ whole genome shotgun (WGS) entry which is preliminary data.</text>
</comment>
<dbReference type="InterPro" id="IPR052529">
    <property type="entry name" value="Bact_Transport_Assoc"/>
</dbReference>
<dbReference type="RefSeq" id="WP_165301848.1">
    <property type="nucleotide sequence ID" value="NZ_JAAKZZ010000409.1"/>
</dbReference>
<accession>A0A6G4X3P7</accession>
<evidence type="ECO:0000313" key="3">
    <source>
        <dbReference type="EMBL" id="NGO72166.1"/>
    </source>
</evidence>
<feature type="transmembrane region" description="Helical" evidence="1">
    <location>
        <begin position="161"/>
        <end position="179"/>
    </location>
</feature>
<feature type="transmembrane region" description="Helical" evidence="1">
    <location>
        <begin position="110"/>
        <end position="126"/>
    </location>
</feature>
<dbReference type="PANTHER" id="PTHR30590">
    <property type="entry name" value="INNER MEMBRANE PROTEIN"/>
    <property type="match status" value="1"/>
</dbReference>
<dbReference type="PANTHER" id="PTHR30590:SF3">
    <property type="entry name" value="HYPOTHETICAL MEMBRANE SPANNING PROTEIN"/>
    <property type="match status" value="1"/>
</dbReference>
<feature type="transmembrane region" description="Helical" evidence="1">
    <location>
        <begin position="229"/>
        <end position="252"/>
    </location>
</feature>
<dbReference type="EMBL" id="JAAKZZ010000409">
    <property type="protein sequence ID" value="NGO72166.1"/>
    <property type="molecule type" value="Genomic_DNA"/>
</dbReference>
<name>A0A6G4X3P7_9ACTN</name>
<dbReference type="Pfam" id="PF04235">
    <property type="entry name" value="DUF418"/>
    <property type="match status" value="2"/>
</dbReference>
<dbReference type="InterPro" id="IPR007349">
    <property type="entry name" value="DUF418"/>
</dbReference>
<organism evidence="3 4">
    <name type="scientific">Streptomyces boncukensis</name>
    <dbReference type="NCBI Taxonomy" id="2711219"/>
    <lineage>
        <taxon>Bacteria</taxon>
        <taxon>Bacillati</taxon>
        <taxon>Actinomycetota</taxon>
        <taxon>Actinomycetes</taxon>
        <taxon>Kitasatosporales</taxon>
        <taxon>Streptomycetaceae</taxon>
        <taxon>Streptomyces</taxon>
    </lineage>
</organism>
<feature type="transmembrane region" description="Helical" evidence="1">
    <location>
        <begin position="84"/>
        <end position="104"/>
    </location>
</feature>
<dbReference type="Proteomes" id="UP000477722">
    <property type="component" value="Unassembled WGS sequence"/>
</dbReference>
<feature type="transmembrane region" description="Helical" evidence="1">
    <location>
        <begin position="12"/>
        <end position="32"/>
    </location>
</feature>
<evidence type="ECO:0000313" key="4">
    <source>
        <dbReference type="Proteomes" id="UP000477722"/>
    </source>
</evidence>
<keyword evidence="1" id="KW-1133">Transmembrane helix</keyword>
<feature type="transmembrane region" description="Helical" evidence="1">
    <location>
        <begin position="52"/>
        <end position="72"/>
    </location>
</feature>
<keyword evidence="4" id="KW-1185">Reference proteome</keyword>
<feature type="domain" description="DUF418" evidence="2">
    <location>
        <begin position="174"/>
        <end position="267"/>
    </location>
</feature>
<feature type="transmembrane region" description="Helical" evidence="1">
    <location>
        <begin position="191"/>
        <end position="209"/>
    </location>
</feature>
<reference evidence="3 4" key="1">
    <citation type="submission" date="2020-02" db="EMBL/GenBank/DDBJ databases">
        <title>Whole-genome analyses of novel actinobacteria.</title>
        <authorList>
            <person name="Sahin N."/>
            <person name="Tatar D."/>
        </authorList>
    </citation>
    <scope>NUCLEOTIDE SEQUENCE [LARGE SCALE GENOMIC DNA]</scope>
    <source>
        <strain evidence="3 4">SB3404</strain>
    </source>
</reference>
<feature type="domain" description="DUF418" evidence="2">
    <location>
        <begin position="280"/>
        <end position="301"/>
    </location>
</feature>
<evidence type="ECO:0000259" key="2">
    <source>
        <dbReference type="Pfam" id="PF04235"/>
    </source>
</evidence>
<keyword evidence="1" id="KW-0472">Membrane</keyword>
<keyword evidence="1" id="KW-0812">Transmembrane</keyword>
<evidence type="ECO:0000256" key="1">
    <source>
        <dbReference type="SAM" id="Phobius"/>
    </source>
</evidence>
<proteinExistence type="predicted"/>
<gene>
    <name evidence="3" type="ORF">G5C65_28225</name>
</gene>
<dbReference type="AlphaFoldDB" id="A0A6G4X3P7"/>
<sequence length="313" mass="33904">MAQATRPRIPELDVVRGFALAGLPMVNLALTIGEDRYPTPDTISSYLYDNLVLHRFVIIFTLLFGLSFALILHSASGRTARPRLVLVRRLLALFAISMVQLFALDENLQLAIYAVLGLAVLLPLSYLTRRTQLAVGVALLAASVAVIEQDPQSAGYGLKMVLTSAGLVALGASAARYGIHADPANRGRQLRTAFLVASALAVTALVLRADTTSMLGSVLADIRLLSTSAVYVTALLLLLRTGIAAPLTTVFAPLGRMALTCFLTQAAAAVEFAALVDVRGWWLRRFHYGPVEWLWRCATWLRVVPIRRTPLTA</sequence>